<proteinExistence type="predicted"/>
<evidence type="ECO:0000313" key="3">
    <source>
        <dbReference type="WBParaSite" id="TMUE_3000011342.1"/>
    </source>
</evidence>
<reference evidence="3" key="1">
    <citation type="submission" date="2019-12" db="UniProtKB">
        <authorList>
            <consortium name="WormBaseParasite"/>
        </authorList>
    </citation>
    <scope>IDENTIFICATION</scope>
</reference>
<dbReference type="AlphaFoldDB" id="A0A5S6QWS0"/>
<feature type="region of interest" description="Disordered" evidence="1">
    <location>
        <begin position="47"/>
        <end position="89"/>
    </location>
</feature>
<name>A0A5S6QWS0_TRIMR</name>
<sequence length="179" mass="20043">MEFKKEHHLVDDYDNDEATWARFRAPENDAPRIGVYQRWSAAVLSDGTVDESTTTTSTPKWMHDYDDGDDDDDGAGAASGSGRFPGAAPVSSFYDSDSIKRWHLSQRNSDSAGRQSSAKVIRRHIGYDPTFARSVGYKAITQTDCSTTFAAIISYSFIKVEREREIISTVVISGICWRW</sequence>
<protein>
    <submittedName>
        <fullName evidence="3">Uncharacterized protein</fullName>
    </submittedName>
</protein>
<accession>A0A5S6QWS0</accession>
<organism evidence="2 3">
    <name type="scientific">Trichuris muris</name>
    <name type="common">Mouse whipworm</name>
    <dbReference type="NCBI Taxonomy" id="70415"/>
    <lineage>
        <taxon>Eukaryota</taxon>
        <taxon>Metazoa</taxon>
        <taxon>Ecdysozoa</taxon>
        <taxon>Nematoda</taxon>
        <taxon>Enoplea</taxon>
        <taxon>Dorylaimia</taxon>
        <taxon>Trichinellida</taxon>
        <taxon>Trichuridae</taxon>
        <taxon>Trichuris</taxon>
    </lineage>
</organism>
<keyword evidence="2" id="KW-1185">Reference proteome</keyword>
<dbReference type="Proteomes" id="UP000046395">
    <property type="component" value="Unassembled WGS sequence"/>
</dbReference>
<evidence type="ECO:0000256" key="1">
    <source>
        <dbReference type="SAM" id="MobiDB-lite"/>
    </source>
</evidence>
<evidence type="ECO:0000313" key="2">
    <source>
        <dbReference type="Proteomes" id="UP000046395"/>
    </source>
</evidence>
<dbReference type="WBParaSite" id="TMUE_3000011342.1">
    <property type="protein sequence ID" value="TMUE_3000011342.1"/>
    <property type="gene ID" value="WBGene00301301"/>
</dbReference>